<dbReference type="PROSITE" id="PS50057">
    <property type="entry name" value="FERM_3"/>
    <property type="match status" value="1"/>
</dbReference>
<dbReference type="Gene3D" id="2.30.29.30">
    <property type="entry name" value="Pleckstrin-homology domain (PH domain)/Phosphotyrosine-binding domain (PTB)"/>
    <property type="match status" value="1"/>
</dbReference>
<dbReference type="GO" id="GO:0005856">
    <property type="term" value="C:cytoskeleton"/>
    <property type="evidence" value="ECO:0007669"/>
    <property type="project" value="TreeGrafter"/>
</dbReference>
<dbReference type="InterPro" id="IPR019748">
    <property type="entry name" value="FERM_central"/>
</dbReference>
<feature type="region of interest" description="Disordered" evidence="1">
    <location>
        <begin position="456"/>
        <end position="475"/>
    </location>
</feature>
<dbReference type="SMART" id="SM01196">
    <property type="entry name" value="FERM_C"/>
    <property type="match status" value="1"/>
</dbReference>
<feature type="compositionally biased region" description="Polar residues" evidence="1">
    <location>
        <begin position="510"/>
        <end position="526"/>
    </location>
</feature>
<dbReference type="InterPro" id="IPR018980">
    <property type="entry name" value="FERM_PH-like_C"/>
</dbReference>
<dbReference type="InterPro" id="IPR000299">
    <property type="entry name" value="FERM_domain"/>
</dbReference>
<dbReference type="InterPro" id="IPR019747">
    <property type="entry name" value="FERM_CS"/>
</dbReference>
<feature type="compositionally biased region" description="Polar residues" evidence="1">
    <location>
        <begin position="28"/>
        <end position="37"/>
    </location>
</feature>
<feature type="compositionally biased region" description="Basic and acidic residues" evidence="1">
    <location>
        <begin position="1777"/>
        <end position="1787"/>
    </location>
</feature>
<dbReference type="PANTHER" id="PTHR23280">
    <property type="entry name" value="4.1 G PROTEIN"/>
    <property type="match status" value="1"/>
</dbReference>
<dbReference type="SMART" id="SM00295">
    <property type="entry name" value="B41"/>
    <property type="match status" value="1"/>
</dbReference>
<dbReference type="SUPFAM" id="SSF47031">
    <property type="entry name" value="Second domain of FERM"/>
    <property type="match status" value="1"/>
</dbReference>
<dbReference type="PRINTS" id="PR00935">
    <property type="entry name" value="BAND41"/>
</dbReference>
<dbReference type="Gene3D" id="1.20.80.60">
    <property type="match status" value="1"/>
</dbReference>
<dbReference type="GO" id="GO:0005886">
    <property type="term" value="C:plasma membrane"/>
    <property type="evidence" value="ECO:0007669"/>
    <property type="project" value="TreeGrafter"/>
</dbReference>
<dbReference type="Gene3D" id="3.10.20.90">
    <property type="entry name" value="Phosphatidylinositol 3-kinase Catalytic Subunit, Chain A, domain 1"/>
    <property type="match status" value="1"/>
</dbReference>
<dbReference type="Pfam" id="PF09379">
    <property type="entry name" value="FERM_N"/>
    <property type="match status" value="1"/>
</dbReference>
<dbReference type="InterPro" id="IPR018979">
    <property type="entry name" value="FERM_N"/>
</dbReference>
<evidence type="ECO:0000256" key="1">
    <source>
        <dbReference type="SAM" id="MobiDB-lite"/>
    </source>
</evidence>
<feature type="region of interest" description="Disordered" evidence="1">
    <location>
        <begin position="1078"/>
        <end position="1145"/>
    </location>
</feature>
<feature type="region of interest" description="Disordered" evidence="1">
    <location>
        <begin position="1775"/>
        <end position="1797"/>
    </location>
</feature>
<evidence type="ECO:0000259" key="2">
    <source>
        <dbReference type="PROSITE" id="PS50057"/>
    </source>
</evidence>
<dbReference type="WBParaSite" id="jg7144">
    <property type="protein sequence ID" value="jg7144"/>
    <property type="gene ID" value="jg7144"/>
</dbReference>
<dbReference type="InterPro" id="IPR014352">
    <property type="entry name" value="FERM/acyl-CoA-bd_prot_sf"/>
</dbReference>
<dbReference type="Gene3D" id="1.20.80.10">
    <property type="match status" value="1"/>
</dbReference>
<feature type="compositionally biased region" description="Polar residues" evidence="1">
    <location>
        <begin position="1"/>
        <end position="12"/>
    </location>
</feature>
<feature type="region of interest" description="Disordered" evidence="1">
    <location>
        <begin position="480"/>
        <end position="531"/>
    </location>
</feature>
<dbReference type="SUPFAM" id="SSF50729">
    <property type="entry name" value="PH domain-like"/>
    <property type="match status" value="1"/>
</dbReference>
<dbReference type="InterPro" id="IPR035963">
    <property type="entry name" value="FERM_2"/>
</dbReference>
<accession>A0A915EK33</accession>
<name>A0A915EK33_9BILA</name>
<reference evidence="4" key="1">
    <citation type="submission" date="2022-11" db="UniProtKB">
        <authorList>
            <consortium name="WormBaseParasite"/>
        </authorList>
    </citation>
    <scope>IDENTIFICATION</scope>
</reference>
<feature type="domain" description="FERM" evidence="2">
    <location>
        <begin position="66"/>
        <end position="332"/>
    </location>
</feature>
<dbReference type="SUPFAM" id="SSF54236">
    <property type="entry name" value="Ubiquitin-like"/>
    <property type="match status" value="1"/>
</dbReference>
<feature type="compositionally biased region" description="Basic and acidic residues" evidence="1">
    <location>
        <begin position="1716"/>
        <end position="1727"/>
    </location>
</feature>
<feature type="region of interest" description="Disordered" evidence="1">
    <location>
        <begin position="1163"/>
        <end position="1185"/>
    </location>
</feature>
<dbReference type="InterPro" id="IPR029071">
    <property type="entry name" value="Ubiquitin-like_domsf"/>
</dbReference>
<dbReference type="InterPro" id="IPR014847">
    <property type="entry name" value="FA"/>
</dbReference>
<dbReference type="PROSITE" id="PS00661">
    <property type="entry name" value="FERM_2"/>
    <property type="match status" value="1"/>
</dbReference>
<dbReference type="GO" id="GO:0031032">
    <property type="term" value="P:actomyosin structure organization"/>
    <property type="evidence" value="ECO:0007669"/>
    <property type="project" value="TreeGrafter"/>
</dbReference>
<protein>
    <submittedName>
        <fullName evidence="4">FERM domain-containing protein</fullName>
    </submittedName>
</protein>
<dbReference type="PANTHER" id="PTHR23280:SF21">
    <property type="entry name" value="PROTEIN 4.1 HOMOLOG"/>
    <property type="match status" value="1"/>
</dbReference>
<feature type="compositionally biased region" description="Basic residues" evidence="1">
    <location>
        <begin position="1113"/>
        <end position="1122"/>
    </location>
</feature>
<feature type="region of interest" description="Disordered" evidence="1">
    <location>
        <begin position="1710"/>
        <end position="1738"/>
    </location>
</feature>
<evidence type="ECO:0000313" key="4">
    <source>
        <dbReference type="WBParaSite" id="jg7144"/>
    </source>
</evidence>
<keyword evidence="3" id="KW-1185">Reference proteome</keyword>
<feature type="region of interest" description="Disordered" evidence="1">
    <location>
        <begin position="1199"/>
        <end position="1257"/>
    </location>
</feature>
<feature type="compositionally biased region" description="Basic and acidic residues" evidence="1">
    <location>
        <begin position="1123"/>
        <end position="1136"/>
    </location>
</feature>
<dbReference type="Proteomes" id="UP000887574">
    <property type="component" value="Unplaced"/>
</dbReference>
<organism evidence="3 4">
    <name type="scientific">Ditylenchus dipsaci</name>
    <dbReference type="NCBI Taxonomy" id="166011"/>
    <lineage>
        <taxon>Eukaryota</taxon>
        <taxon>Metazoa</taxon>
        <taxon>Ecdysozoa</taxon>
        <taxon>Nematoda</taxon>
        <taxon>Chromadorea</taxon>
        <taxon>Rhabditida</taxon>
        <taxon>Tylenchina</taxon>
        <taxon>Tylenchomorpha</taxon>
        <taxon>Sphaerularioidea</taxon>
        <taxon>Anguinidae</taxon>
        <taxon>Anguininae</taxon>
        <taxon>Ditylenchus</taxon>
    </lineage>
</organism>
<dbReference type="CDD" id="cd14473">
    <property type="entry name" value="FERM_B-lobe"/>
    <property type="match status" value="1"/>
</dbReference>
<sequence>MSTNVGSSNNAGELSLSRGAQEIEQHDLQTTTRSSRANEAPVPLPPSIDEGPSPFVQEGVARKNLQPSSVTYLDGHKYTFYTHKNADGEILFDMVANQLNLLEKDYFGLAFYDDQSVRHWLYKDKRISKQLKGLPWTFSFEVKFYSPQPSQLAEDLTRYLLCLQLRQDIYNERLPVSFVAQAKLGSLAAQSEYGDYDGMMSDELLDRIRELHKHNRGLTPPDAELAYLNECKELALYGVHLFPAKDSKGKPVQIGVSSHGLSVYNDQMRLHRFAWVNIVKFSYRRNTFTIKLKPGELEKKDTVASYKLVDYPAAKRLWKCAVEHHTFFRLIQPEGKSKGSFLSFGSNRFRYQGRTNIQSHMASQLFDSSAGPTVERVNSGRAVSKSADDIAVKASKLEHTSPLHYADDGSRDLTSSPEKSYHIISGKPLANSTAKKQPKEVGEAPAYIVACSSHSPLPTHSSYSPPPTCSSTLASSSFSSATATSTTQQHQTTTTTLHRTTAPDDANMLTVHTDNSSSYDENTLDTSYGPPEISYERIVGRNVTYERTVHQTTVNYGHGGGASMNSPSTSSYSSAIGHLLGEEPRSTTTSTHQRNSYILNDSGYCASSSAAEDSFSLPSPYSTLALQNVSYKSAQGSRTCSPYLAGSTSPYEHLGEKVLQHVRFEEEEQQPKSGDVKVVGRRRFEEKTVSPKIAKRSKPMSTGWRLFTRGSSSSTVSNKPAIAVLAPKPNLVDYSQDDELVLMKCWEVPQLQLSSRVSVYHTGIYHSPMEEEVAQKLGGTHSFGQLAVNLAKKKRRVPTSEKILRQSVGPIGYKPASCFPLKYFVGVYHSGFSVLPVGGHAYRSIPGKQEVGDPGEYGLSTLPYLATDRLEKAVEAETCALRAHCTLYRWPKYETGRGSMQVAGRLSDHPDTTESAHKPKATLHLKKFEPLELGISAHTHAIKDLGEGRPDAIQQRSFFGDQKSTGTTSTTKITTSELRFRVSETKATKEVENVSSMTTSAHEFPKREGAQMGYISSTKKVEETKQRKKVPALWHTKKPSQTETVDDAKSDFAAKVEEAEELPRIVKSTAILHPKHELVGQEQYMKPTTSWEPTERKSPPYSTNVQEIAVKTSKGKRRRQRKKANEEPEAQEEKSQTKVNKPTATIHLKEEKVVVLFESPGPAFSHIKTPEEEQQWQPQKMPEEGTLENPLTTLYLKHQETSQSESSYPAAVTKSYDGAKEESVHGVGQPSTSSPQQQISTTTTVSRRSSKSIATSQLEGILPTSIPISPHSQLQEEHKPTAILHLKSSMETSYQPAVDVHRKQPYTSKSYTKRSKDSEASALQIQSNLYHHQIGPSTSKCLPNCFHLKSSKKDEEDMSPASYGLDTSPFHGCVDALKMARGEVYWLPIKHYSTVYHSGLSVESPKKDLRWVVHNLTALGKSQQEWVGQQQPEHRQKGVAVIHLKEDVQHESVDDPRSAVHLVEKGQHKFKKAVRPMTQIKATGQKLVVGENKHEAEEQKMWIMEPLPPTTSSSIFSKELKPTGILTLKKGAKTKKTSSVATRHLAATGLEKQTSGNIPQQLTEITPQPYHPKEVSEVVINKPDAVLHLKQAQPSDSDVTVGEMVEIKTFSKKRKTRGSKSSKEVMPITETYIEEVAELSRLDDHGTQSIEGLSKQYHYIQSMSEKAVVSVKERLTTDVPSSKSSVILHLHSDVPVKEVQALGISGKKVGWRSGTGHREELAKKTEEVASPQPSKSKMGQEIVAHKPMAMLHLKSRTSSELPEAADLASLPSVAAGKKGEKKEKHGVTLDTQPYTGQLSELSRLDGHETQPWEGPVQPYHSGQSWQAVNKQVVDITIPASKTVAVLHLRQPSQPTENKESTTSSLTEVKKHVSRQMMGTQQYTGQLGEVIATKPMAVLHLKDKHPQPTPTDTRRLEQKKEFAVLQLKKDKKQVGSSQQVKGLEAQSYIYARRPRYRPQDNGHITFKVKSITKARGGA</sequence>
<proteinExistence type="predicted"/>
<dbReference type="SMART" id="SM01195">
    <property type="entry name" value="FA"/>
    <property type="match status" value="1"/>
</dbReference>
<dbReference type="Pfam" id="PF09380">
    <property type="entry name" value="FERM_C"/>
    <property type="match status" value="1"/>
</dbReference>
<evidence type="ECO:0000313" key="3">
    <source>
        <dbReference type="Proteomes" id="UP000887574"/>
    </source>
</evidence>
<feature type="compositionally biased region" description="Low complexity" evidence="1">
    <location>
        <begin position="480"/>
        <end position="500"/>
    </location>
</feature>
<feature type="compositionally biased region" description="Low complexity" evidence="1">
    <location>
        <begin position="1226"/>
        <end position="1253"/>
    </location>
</feature>
<feature type="region of interest" description="Disordered" evidence="1">
    <location>
        <begin position="1"/>
        <end position="55"/>
    </location>
</feature>
<dbReference type="FunFam" id="2.30.29.30:FF:000002">
    <property type="entry name" value="Band 4.1-like protein 5 isoform 1"/>
    <property type="match status" value="1"/>
</dbReference>
<dbReference type="Pfam" id="PF00373">
    <property type="entry name" value="FERM_M"/>
    <property type="match status" value="1"/>
</dbReference>
<dbReference type="InterPro" id="IPR011993">
    <property type="entry name" value="PH-like_dom_sf"/>
</dbReference>
<dbReference type="InterPro" id="IPR019749">
    <property type="entry name" value="Band_41_domain"/>
</dbReference>